<organism evidence="1 2">
    <name type="scientific">Thermobrachium celere DSM 8682</name>
    <dbReference type="NCBI Taxonomy" id="941824"/>
    <lineage>
        <taxon>Bacteria</taxon>
        <taxon>Bacillati</taxon>
        <taxon>Bacillota</taxon>
        <taxon>Clostridia</taxon>
        <taxon>Eubacteriales</taxon>
        <taxon>Clostridiaceae</taxon>
        <taxon>Thermobrachium</taxon>
    </lineage>
</organism>
<evidence type="ECO:0000313" key="2">
    <source>
        <dbReference type="Proteomes" id="UP000014923"/>
    </source>
</evidence>
<evidence type="ECO:0000313" key="1">
    <source>
        <dbReference type="EMBL" id="CDF58352.1"/>
    </source>
</evidence>
<accession>R7RQ62</accession>
<name>R7RQ62_9CLOT</name>
<dbReference type="RefSeq" id="WP_018662350.1">
    <property type="nucleotide sequence ID" value="NZ_HF952018.1"/>
</dbReference>
<dbReference type="AlphaFoldDB" id="R7RQ62"/>
<dbReference type="HOGENOM" id="CLU_188988_0_0_9"/>
<comment type="caution">
    <text evidence="1">The sequence shown here is derived from an EMBL/GenBank/DDBJ whole genome shotgun (WGS) entry which is preliminary data.</text>
</comment>
<keyword evidence="2" id="KW-1185">Reference proteome</keyword>
<proteinExistence type="predicted"/>
<dbReference type="Proteomes" id="UP000014923">
    <property type="component" value="Unassembled WGS sequence"/>
</dbReference>
<sequence>MLICPVCNGIVEYTAICPICKNSMKVLDRVEYYYDEYSLNQEQDLNDISKDMYCSHYCYCEMCNKTIITKVDKVKE</sequence>
<protein>
    <submittedName>
        <fullName evidence="1">Uncharacterized protein</fullName>
    </submittedName>
</protein>
<dbReference type="OrthoDB" id="1683552at2"/>
<dbReference type="eggNOG" id="ENOG5034AN6">
    <property type="taxonomic scope" value="Bacteria"/>
</dbReference>
<dbReference type="EMBL" id="CAVN010000097">
    <property type="protein sequence ID" value="CDF58352.1"/>
    <property type="molecule type" value="Genomic_DNA"/>
</dbReference>
<reference evidence="1" key="1">
    <citation type="submission" date="2013-03" db="EMBL/GenBank/DDBJ databases">
        <title>Draft genome sequence of the hydrogen-ethanol-producing anaerobic alkalithermophilic Caloramator celere.</title>
        <authorList>
            <person name="Ciranna A."/>
            <person name="Larjo A."/>
            <person name="Kivisto A."/>
            <person name="Santala V."/>
            <person name="Roos C."/>
            <person name="Karp M."/>
        </authorList>
    </citation>
    <scope>NUCLEOTIDE SEQUENCE [LARGE SCALE GENOMIC DNA]</scope>
    <source>
        <strain evidence="1">DSM 8682</strain>
    </source>
</reference>
<gene>
    <name evidence="1" type="ORF">TCEL_00398</name>
</gene>